<dbReference type="SUPFAM" id="SSF64182">
    <property type="entry name" value="DHH phosphoesterases"/>
    <property type="match status" value="1"/>
</dbReference>
<dbReference type="Proteomes" id="UP001216907">
    <property type="component" value="Unassembled WGS sequence"/>
</dbReference>
<dbReference type="Pfam" id="PF01368">
    <property type="entry name" value="DHH"/>
    <property type="match status" value="1"/>
</dbReference>
<dbReference type="EMBL" id="JARRAG010000001">
    <property type="protein sequence ID" value="MDG3003858.1"/>
    <property type="molecule type" value="Genomic_DNA"/>
</dbReference>
<dbReference type="PANTHER" id="PTHR47618:SF1">
    <property type="entry name" value="BIFUNCTIONAL OLIGORIBONUCLEASE AND PAP PHOSPHATASE NRNA"/>
    <property type="match status" value="1"/>
</dbReference>
<dbReference type="InterPro" id="IPR038763">
    <property type="entry name" value="DHH_sf"/>
</dbReference>
<proteinExistence type="predicted"/>
<evidence type="ECO:0000313" key="2">
    <source>
        <dbReference type="EMBL" id="MDG3003858.1"/>
    </source>
</evidence>
<dbReference type="Gene3D" id="3.90.1640.10">
    <property type="entry name" value="inorganic pyrophosphatase (n-terminal core)"/>
    <property type="match status" value="1"/>
</dbReference>
<feature type="domain" description="DDH" evidence="1">
    <location>
        <begin position="35"/>
        <end position="179"/>
    </location>
</feature>
<dbReference type="RefSeq" id="WP_277860204.1">
    <property type="nucleotide sequence ID" value="NZ_JARRAG010000001.1"/>
</dbReference>
<evidence type="ECO:0000313" key="3">
    <source>
        <dbReference type="Proteomes" id="UP001216907"/>
    </source>
</evidence>
<comment type="caution">
    <text evidence="2">The sequence shown here is derived from an EMBL/GenBank/DDBJ whole genome shotgun (WGS) entry which is preliminary data.</text>
</comment>
<accession>A0ABT6F8F1</accession>
<keyword evidence="3" id="KW-1185">Reference proteome</keyword>
<evidence type="ECO:0000259" key="1">
    <source>
        <dbReference type="Pfam" id="PF01368"/>
    </source>
</evidence>
<protein>
    <submittedName>
        <fullName evidence="2">DHH family phosphoesterase</fullName>
    </submittedName>
</protein>
<name>A0ABT6F8F1_9BACT</name>
<dbReference type="InterPro" id="IPR051319">
    <property type="entry name" value="Oligoribo/pAp-PDE_c-di-AMP_PDE"/>
</dbReference>
<gene>
    <name evidence="2" type="ORF">PZE19_08750</name>
</gene>
<dbReference type="PANTHER" id="PTHR47618">
    <property type="entry name" value="BIFUNCTIONAL OLIGORIBONUCLEASE AND PAP PHOSPHATASE NRNA"/>
    <property type="match status" value="1"/>
</dbReference>
<organism evidence="2 3">
    <name type="scientific">Paludisphaera mucosa</name>
    <dbReference type="NCBI Taxonomy" id="3030827"/>
    <lineage>
        <taxon>Bacteria</taxon>
        <taxon>Pseudomonadati</taxon>
        <taxon>Planctomycetota</taxon>
        <taxon>Planctomycetia</taxon>
        <taxon>Isosphaerales</taxon>
        <taxon>Isosphaeraceae</taxon>
        <taxon>Paludisphaera</taxon>
    </lineage>
</organism>
<dbReference type="InterPro" id="IPR001667">
    <property type="entry name" value="DDH_dom"/>
</dbReference>
<reference evidence="2 3" key="1">
    <citation type="submission" date="2023-03" db="EMBL/GenBank/DDBJ databases">
        <title>Paludisphaera mucosa sp. nov. a novel planctomycete from northern fen.</title>
        <authorList>
            <person name="Ivanova A."/>
        </authorList>
    </citation>
    <scope>NUCLEOTIDE SEQUENCE [LARGE SCALE GENOMIC DNA]</scope>
    <source>
        <strain evidence="2 3">Pla2</strain>
    </source>
</reference>
<sequence>MTGDGDERDGVHEYDPIRRVRSDRLLSVLQPYKRVVAVSHVNPDPDSLASMLGIRELILKCQPGKPVIMTVDGMIARAENRAMVELIPIDLVPVKSVVVDRETAVVMVDTQPHTGRRSSESATPQVVIDHHETGGDLEGVLFHDIRTQMGASSTIVTGYLLEQKVVVSPQLATALLYGIDSETTGYPREACSLDDGALVWLFPRADKELLARIRNPKLPQSHFATFQRALANAFLYRDLIVAWCGEVSQPDIVAEVADFFIRFDQVNWVLAVGLHDGALKLSLRASELGRQAGEILRDVVDGTGNAGGHDKRAGGLVTLADPSPKGIDQALTQLRRRLLAHLEIDEHQGRRLLNDFSRIPAP</sequence>